<dbReference type="Proteomes" id="UP000190102">
    <property type="component" value="Unassembled WGS sequence"/>
</dbReference>
<dbReference type="PROSITE" id="PS50111">
    <property type="entry name" value="CHEMOTAXIS_TRANSDUC_2"/>
    <property type="match status" value="1"/>
</dbReference>
<accession>A0A1T4PJ63</accession>
<dbReference type="SMART" id="SM00304">
    <property type="entry name" value="HAMP"/>
    <property type="match status" value="1"/>
</dbReference>
<dbReference type="Gene3D" id="1.10.287.950">
    <property type="entry name" value="Methyl-accepting chemotaxis protein"/>
    <property type="match status" value="3"/>
</dbReference>
<dbReference type="GO" id="GO:0004888">
    <property type="term" value="F:transmembrane signaling receptor activity"/>
    <property type="evidence" value="ECO:0007669"/>
    <property type="project" value="TreeGrafter"/>
</dbReference>
<evidence type="ECO:0000256" key="4">
    <source>
        <dbReference type="SAM" id="Phobius"/>
    </source>
</evidence>
<dbReference type="GO" id="GO:0007165">
    <property type="term" value="P:signal transduction"/>
    <property type="evidence" value="ECO:0007669"/>
    <property type="project" value="UniProtKB-KW"/>
</dbReference>
<keyword evidence="4" id="KW-0812">Transmembrane</keyword>
<dbReference type="Pfam" id="PF00672">
    <property type="entry name" value="HAMP"/>
    <property type="match status" value="1"/>
</dbReference>
<dbReference type="CDD" id="cd06225">
    <property type="entry name" value="HAMP"/>
    <property type="match status" value="1"/>
</dbReference>
<dbReference type="AlphaFoldDB" id="A0A1T4PJ63"/>
<name>A0A1T4PJ63_9BACT</name>
<evidence type="ECO:0000256" key="3">
    <source>
        <dbReference type="PROSITE-ProRule" id="PRU00284"/>
    </source>
</evidence>
<keyword evidence="1" id="KW-0145">Chemotaxis</keyword>
<dbReference type="Gene3D" id="6.10.340.10">
    <property type="match status" value="1"/>
</dbReference>
<feature type="domain" description="HAMP" evidence="6">
    <location>
        <begin position="58"/>
        <end position="110"/>
    </location>
</feature>
<proteinExistence type="inferred from homology"/>
<evidence type="ECO:0000259" key="6">
    <source>
        <dbReference type="PROSITE" id="PS50885"/>
    </source>
</evidence>
<evidence type="ECO:0000259" key="5">
    <source>
        <dbReference type="PROSITE" id="PS50111"/>
    </source>
</evidence>
<dbReference type="GO" id="GO:0005886">
    <property type="term" value="C:plasma membrane"/>
    <property type="evidence" value="ECO:0007669"/>
    <property type="project" value="TreeGrafter"/>
</dbReference>
<evidence type="ECO:0000313" key="7">
    <source>
        <dbReference type="EMBL" id="SJZ91584.1"/>
    </source>
</evidence>
<reference evidence="8" key="1">
    <citation type="submission" date="2017-02" db="EMBL/GenBank/DDBJ databases">
        <authorList>
            <person name="Varghese N."/>
            <person name="Submissions S."/>
        </authorList>
    </citation>
    <scope>NUCLEOTIDE SEQUENCE [LARGE SCALE GENOMIC DNA]</scope>
    <source>
        <strain evidence="8">ATCC BAA-34</strain>
    </source>
</reference>
<organism evidence="7 8">
    <name type="scientific">Trichlorobacter thiogenes</name>
    <dbReference type="NCBI Taxonomy" id="115783"/>
    <lineage>
        <taxon>Bacteria</taxon>
        <taxon>Pseudomonadati</taxon>
        <taxon>Thermodesulfobacteriota</taxon>
        <taxon>Desulfuromonadia</taxon>
        <taxon>Geobacterales</taxon>
        <taxon>Geobacteraceae</taxon>
        <taxon>Trichlorobacter</taxon>
    </lineage>
</organism>
<evidence type="ECO:0000256" key="1">
    <source>
        <dbReference type="ARBA" id="ARBA00022500"/>
    </source>
</evidence>
<keyword evidence="4" id="KW-1133">Transmembrane helix</keyword>
<sequence>MAKNLGFGSQLIRTLLVSGILLSLAGLFARQIPPDGLRFFFAITAVLFLAVLLVLASRKLPTRVKRLAGVMDQAAEGNLSVRGEDLSPDEVGMLNSNFNEMLERLGKVVGSIRSAVDELRAIGANVGHVASQGLALAEGQKDTADRTKAAARQIKYSVEEVTSSVEGLSGAAGTNAASIQQMVSSTVEINQLVEQLLRSVELVSDSIVRMAGGQNDINTNVQHLMENATRTTVLVADMERSVRQIEESAQATARISVDVLRDAELGNTSVESTISGIHQIRSASHTVQQAIGNLSVYAASIGTILQVIDEVTEQTKLLALNASIIAAQAGEHGKGFGVVAHEIKELARRTTASTREIAEIVNGVKEETDKAVMAITLSEQAVVEGEQLSHRSGEALHKIVKGVKIATEQVNEIASATEQHAQQGEKMRLAMEEMGAMVEQIVRASSHQTRDAEVINQASASMRQLATNVHINARSHNDAGSAIADSTDTIVRMIEEIRRACMVQLEGSEQIVHTAEEMEEAATGNLKTTRGMEEAVSGLSRQIKSLEQEMAGFKTVS</sequence>
<comment type="similarity">
    <text evidence="2">Belongs to the methyl-accepting chemotaxis (MCP) protein family.</text>
</comment>
<dbReference type="SMART" id="SM00283">
    <property type="entry name" value="MA"/>
    <property type="match status" value="1"/>
</dbReference>
<gene>
    <name evidence="7" type="ORF">SAMN02745119_01989</name>
</gene>
<dbReference type="PANTHER" id="PTHR43531:SF11">
    <property type="entry name" value="METHYL-ACCEPTING CHEMOTAXIS PROTEIN 3"/>
    <property type="match status" value="1"/>
</dbReference>
<protein>
    <submittedName>
        <fullName evidence="7">Methyl-accepting chemotaxis protein</fullName>
    </submittedName>
</protein>
<dbReference type="InterPro" id="IPR003660">
    <property type="entry name" value="HAMP_dom"/>
</dbReference>
<keyword evidence="3" id="KW-0807">Transducer</keyword>
<keyword evidence="8" id="KW-1185">Reference proteome</keyword>
<dbReference type="InterPro" id="IPR004089">
    <property type="entry name" value="MCPsignal_dom"/>
</dbReference>
<dbReference type="OrthoDB" id="5523945at2"/>
<dbReference type="PANTHER" id="PTHR43531">
    <property type="entry name" value="PROTEIN ICFG"/>
    <property type="match status" value="1"/>
</dbReference>
<dbReference type="RefSeq" id="WP_078790274.1">
    <property type="nucleotide sequence ID" value="NZ_FUWR01000010.1"/>
</dbReference>
<feature type="domain" description="Methyl-accepting transducer" evidence="5">
    <location>
        <begin position="199"/>
        <end position="435"/>
    </location>
</feature>
<dbReference type="GO" id="GO:0006935">
    <property type="term" value="P:chemotaxis"/>
    <property type="evidence" value="ECO:0007669"/>
    <property type="project" value="UniProtKB-KW"/>
</dbReference>
<feature type="transmembrane region" description="Helical" evidence="4">
    <location>
        <begin position="39"/>
        <end position="56"/>
    </location>
</feature>
<evidence type="ECO:0000313" key="8">
    <source>
        <dbReference type="Proteomes" id="UP000190102"/>
    </source>
</evidence>
<dbReference type="Pfam" id="PF00015">
    <property type="entry name" value="MCPsignal"/>
    <property type="match status" value="1"/>
</dbReference>
<evidence type="ECO:0000256" key="2">
    <source>
        <dbReference type="ARBA" id="ARBA00029447"/>
    </source>
</evidence>
<dbReference type="STRING" id="115783.SAMN02745119_01989"/>
<keyword evidence="4" id="KW-0472">Membrane</keyword>
<dbReference type="SUPFAM" id="SSF58104">
    <property type="entry name" value="Methyl-accepting chemotaxis protein (MCP) signaling domain"/>
    <property type="match status" value="3"/>
</dbReference>
<dbReference type="InterPro" id="IPR051310">
    <property type="entry name" value="MCP_chemotaxis"/>
</dbReference>
<dbReference type="EMBL" id="FUWR01000010">
    <property type="protein sequence ID" value="SJZ91584.1"/>
    <property type="molecule type" value="Genomic_DNA"/>
</dbReference>
<dbReference type="PROSITE" id="PS50885">
    <property type="entry name" value="HAMP"/>
    <property type="match status" value="1"/>
</dbReference>